<dbReference type="Pfam" id="PF00551">
    <property type="entry name" value="Formyl_trans_N"/>
    <property type="match status" value="1"/>
</dbReference>
<evidence type="ECO:0000256" key="2">
    <source>
        <dbReference type="ARBA" id="ARBA00022679"/>
    </source>
</evidence>
<reference evidence="6 7" key="1">
    <citation type="submission" date="2019-05" db="EMBL/GenBank/DDBJ databases">
        <authorList>
            <person name="Narsing Rao M.P."/>
            <person name="Li W.J."/>
        </authorList>
    </citation>
    <scope>NUCLEOTIDE SEQUENCE [LARGE SCALE GENOMIC DNA]</scope>
    <source>
        <strain evidence="6 7">SYSU_K30003</strain>
    </source>
</reference>
<gene>
    <name evidence="4 6" type="primary">purN</name>
    <name evidence="6" type="ORF">FE782_12335</name>
</gene>
<feature type="active site" description="Proton donor" evidence="4">
    <location>
        <position position="112"/>
    </location>
</feature>
<dbReference type="HAMAP" id="MF_01930">
    <property type="entry name" value="PurN"/>
    <property type="match status" value="1"/>
</dbReference>
<dbReference type="GO" id="GO:0005829">
    <property type="term" value="C:cytosol"/>
    <property type="evidence" value="ECO:0007669"/>
    <property type="project" value="TreeGrafter"/>
</dbReference>
<dbReference type="CDD" id="cd08645">
    <property type="entry name" value="FMT_core_GART"/>
    <property type="match status" value="1"/>
</dbReference>
<comment type="pathway">
    <text evidence="1 4">Purine metabolism; IMP biosynthesis via de novo pathway; N(2)-formyl-N(1)-(5-phospho-D-ribosyl)glycinamide from N(1)-(5-phospho-D-ribosyl)glycinamide (10-formyl THF route): step 1/1.</text>
</comment>
<sequence length="208" mass="22215">MARKLVAVFASGSGSNFEAVVSAVAGDAASPYEVSLLVCDKPGAAAIARAERLGVPVYAVRPKSYPSREAYEADVVRELRARGIDFVVLAGYMRLITATLLDAYPNRILNIHPSLLPAFPGLHAVEQALEYGAKAAGVTVHFVDGGMDSGAIIAQEALAVRDDDTPETLYPRIQAIEHRLYPAVVRAFAEDRVRLDGRRVTVEGGLGL</sequence>
<dbReference type="GO" id="GO:0004644">
    <property type="term" value="F:phosphoribosylglycinamide formyltransferase activity"/>
    <property type="evidence" value="ECO:0007669"/>
    <property type="project" value="UniProtKB-UniRule"/>
</dbReference>
<feature type="binding site" evidence="4">
    <location>
        <begin position="14"/>
        <end position="16"/>
    </location>
    <ligand>
        <name>N(1)-(5-phospho-beta-D-ribosyl)glycinamide</name>
        <dbReference type="ChEBI" id="CHEBI:143788"/>
    </ligand>
</feature>
<keyword evidence="2 4" id="KW-0808">Transferase</keyword>
<comment type="function">
    <text evidence="4">Catalyzes the transfer of a formyl group from 10-formyltetrahydrofolate to 5-phospho-ribosyl-glycinamide (GAR), producing 5-phospho-ribosyl-N-formylglycinamide (FGAR) and tetrahydrofolate.</text>
</comment>
<evidence type="ECO:0000313" key="6">
    <source>
        <dbReference type="EMBL" id="TLS52140.1"/>
    </source>
</evidence>
<dbReference type="RefSeq" id="WP_138194384.1">
    <property type="nucleotide sequence ID" value="NZ_VCIW01000006.1"/>
</dbReference>
<evidence type="ECO:0000256" key="3">
    <source>
        <dbReference type="ARBA" id="ARBA00022755"/>
    </source>
</evidence>
<evidence type="ECO:0000259" key="5">
    <source>
        <dbReference type="Pfam" id="PF00551"/>
    </source>
</evidence>
<organism evidence="6 7">
    <name type="scientific">Paenibacillus antri</name>
    <dbReference type="NCBI Taxonomy" id="2582848"/>
    <lineage>
        <taxon>Bacteria</taxon>
        <taxon>Bacillati</taxon>
        <taxon>Bacillota</taxon>
        <taxon>Bacilli</taxon>
        <taxon>Bacillales</taxon>
        <taxon>Paenibacillaceae</taxon>
        <taxon>Paenibacillus</taxon>
    </lineage>
</organism>
<feature type="binding site" evidence="4">
    <location>
        <position position="110"/>
    </location>
    <ligand>
        <name>(6R)-10-formyltetrahydrofolate</name>
        <dbReference type="ChEBI" id="CHEBI:195366"/>
    </ligand>
</feature>
<evidence type="ECO:0000313" key="7">
    <source>
        <dbReference type="Proteomes" id="UP000309676"/>
    </source>
</evidence>
<dbReference type="SUPFAM" id="SSF53328">
    <property type="entry name" value="Formyltransferase"/>
    <property type="match status" value="1"/>
</dbReference>
<proteinExistence type="inferred from homology"/>
<comment type="caution">
    <text evidence="6">The sequence shown here is derived from an EMBL/GenBank/DDBJ whole genome shotgun (WGS) entry which is preliminary data.</text>
</comment>
<dbReference type="GO" id="GO:0006189">
    <property type="term" value="P:'de novo' IMP biosynthetic process"/>
    <property type="evidence" value="ECO:0007669"/>
    <property type="project" value="UniProtKB-UniRule"/>
</dbReference>
<accession>A0A5R9GDH0</accession>
<dbReference type="InterPro" id="IPR036477">
    <property type="entry name" value="Formyl_transf_N_sf"/>
</dbReference>
<feature type="binding site" evidence="4">
    <location>
        <begin position="93"/>
        <end position="96"/>
    </location>
    <ligand>
        <name>(6R)-10-formyltetrahydrofolate</name>
        <dbReference type="ChEBI" id="CHEBI:195366"/>
    </ligand>
</feature>
<name>A0A5R9GDH0_9BACL</name>
<dbReference type="Proteomes" id="UP000309676">
    <property type="component" value="Unassembled WGS sequence"/>
</dbReference>
<dbReference type="EC" id="2.1.2.2" evidence="4"/>
<comment type="similarity">
    <text evidence="4">Belongs to the GART family.</text>
</comment>
<dbReference type="PANTHER" id="PTHR43369">
    <property type="entry name" value="PHOSPHORIBOSYLGLYCINAMIDE FORMYLTRANSFERASE"/>
    <property type="match status" value="1"/>
</dbReference>
<dbReference type="UniPathway" id="UPA00074">
    <property type="reaction ID" value="UER00126"/>
</dbReference>
<dbReference type="NCBIfam" id="TIGR00639">
    <property type="entry name" value="PurN"/>
    <property type="match status" value="1"/>
</dbReference>
<evidence type="ECO:0000256" key="4">
    <source>
        <dbReference type="HAMAP-Rule" id="MF_01930"/>
    </source>
</evidence>
<dbReference type="FunFam" id="3.40.50.170:FF:000007">
    <property type="entry name" value="Phosphoribosylglycinamide formyltransferase"/>
    <property type="match status" value="1"/>
</dbReference>
<dbReference type="InterPro" id="IPR002376">
    <property type="entry name" value="Formyl_transf_N"/>
</dbReference>
<comment type="catalytic activity">
    <reaction evidence="4">
        <text>N(1)-(5-phospho-beta-D-ribosyl)glycinamide + (6R)-10-formyltetrahydrofolate = N(2)-formyl-N(1)-(5-phospho-beta-D-ribosyl)glycinamide + (6S)-5,6,7,8-tetrahydrofolate + H(+)</text>
        <dbReference type="Rhea" id="RHEA:15053"/>
        <dbReference type="ChEBI" id="CHEBI:15378"/>
        <dbReference type="ChEBI" id="CHEBI:57453"/>
        <dbReference type="ChEBI" id="CHEBI:143788"/>
        <dbReference type="ChEBI" id="CHEBI:147286"/>
        <dbReference type="ChEBI" id="CHEBI:195366"/>
        <dbReference type="EC" id="2.1.2.2"/>
    </reaction>
</comment>
<keyword evidence="3 4" id="KW-0658">Purine biosynthesis</keyword>
<keyword evidence="7" id="KW-1185">Reference proteome</keyword>
<dbReference type="Gene3D" id="3.40.50.170">
    <property type="entry name" value="Formyl transferase, N-terminal domain"/>
    <property type="match status" value="1"/>
</dbReference>
<dbReference type="OrthoDB" id="9806170at2"/>
<dbReference type="PANTHER" id="PTHR43369:SF2">
    <property type="entry name" value="PHOSPHORIBOSYLGLYCINAMIDE FORMYLTRANSFERASE"/>
    <property type="match status" value="1"/>
</dbReference>
<feature type="binding site" evidence="4">
    <location>
        <position position="68"/>
    </location>
    <ligand>
        <name>(6R)-10-formyltetrahydrofolate</name>
        <dbReference type="ChEBI" id="CHEBI:195366"/>
    </ligand>
</feature>
<evidence type="ECO:0000256" key="1">
    <source>
        <dbReference type="ARBA" id="ARBA00005054"/>
    </source>
</evidence>
<protein>
    <recommendedName>
        <fullName evidence="4">Phosphoribosylglycinamide formyltransferase</fullName>
        <ecNumber evidence="4">2.1.2.2</ecNumber>
    </recommendedName>
    <alternativeName>
        <fullName evidence="4">5'-phosphoribosylglycinamide transformylase</fullName>
    </alternativeName>
    <alternativeName>
        <fullName evidence="4">GAR transformylase</fullName>
        <shortName evidence="4">GART</shortName>
    </alternativeName>
</protein>
<dbReference type="AlphaFoldDB" id="A0A5R9GDH0"/>
<feature type="domain" description="Formyl transferase N-terminal" evidence="5">
    <location>
        <begin position="6"/>
        <end position="185"/>
    </location>
</feature>
<feature type="site" description="Raises pKa of active site His" evidence="4">
    <location>
        <position position="148"/>
    </location>
</feature>
<dbReference type="InterPro" id="IPR004607">
    <property type="entry name" value="GART"/>
</dbReference>
<dbReference type="EMBL" id="VCIW01000006">
    <property type="protein sequence ID" value="TLS52140.1"/>
    <property type="molecule type" value="Genomic_DNA"/>
</dbReference>